<evidence type="ECO:0008006" key="4">
    <source>
        <dbReference type="Google" id="ProtNLM"/>
    </source>
</evidence>
<dbReference type="Proteomes" id="UP000823749">
    <property type="component" value="Chromosome 11"/>
</dbReference>
<dbReference type="InterPro" id="IPR037476">
    <property type="entry name" value="PCH1"/>
</dbReference>
<feature type="region of interest" description="Disordered" evidence="1">
    <location>
        <begin position="354"/>
        <end position="393"/>
    </location>
</feature>
<organism evidence="2 3">
    <name type="scientific">Rhododendron griersonianum</name>
    <dbReference type="NCBI Taxonomy" id="479676"/>
    <lineage>
        <taxon>Eukaryota</taxon>
        <taxon>Viridiplantae</taxon>
        <taxon>Streptophyta</taxon>
        <taxon>Embryophyta</taxon>
        <taxon>Tracheophyta</taxon>
        <taxon>Spermatophyta</taxon>
        <taxon>Magnoliopsida</taxon>
        <taxon>eudicotyledons</taxon>
        <taxon>Gunneridae</taxon>
        <taxon>Pentapetalae</taxon>
        <taxon>asterids</taxon>
        <taxon>Ericales</taxon>
        <taxon>Ericaceae</taxon>
        <taxon>Ericoideae</taxon>
        <taxon>Rhodoreae</taxon>
        <taxon>Rhododendron</taxon>
    </lineage>
</organism>
<comment type="caution">
    <text evidence="2">The sequence shown here is derived from an EMBL/GenBank/DDBJ whole genome shotgun (WGS) entry which is preliminary data.</text>
</comment>
<feature type="compositionally biased region" description="Basic and acidic residues" evidence="1">
    <location>
        <begin position="491"/>
        <end position="510"/>
    </location>
</feature>
<evidence type="ECO:0000313" key="3">
    <source>
        <dbReference type="Proteomes" id="UP000823749"/>
    </source>
</evidence>
<protein>
    <recommendedName>
        <fullName evidence="4">F-box family protein</fullName>
    </recommendedName>
</protein>
<dbReference type="PANTHER" id="PTHR36062">
    <property type="entry name" value="OS01G0687300 PROTEIN"/>
    <property type="match status" value="1"/>
</dbReference>
<name>A0AAV6IFI5_9ERIC</name>
<evidence type="ECO:0000256" key="1">
    <source>
        <dbReference type="SAM" id="MobiDB-lite"/>
    </source>
</evidence>
<dbReference type="GO" id="GO:0010099">
    <property type="term" value="P:regulation of photomorphogenesis"/>
    <property type="evidence" value="ECO:0007669"/>
    <property type="project" value="InterPro"/>
</dbReference>
<dbReference type="PANTHER" id="PTHR36062:SF1">
    <property type="entry name" value="OS01G0687300 PROTEIN"/>
    <property type="match status" value="1"/>
</dbReference>
<evidence type="ECO:0000313" key="2">
    <source>
        <dbReference type="EMBL" id="KAG5526660.1"/>
    </source>
</evidence>
<dbReference type="AlphaFoldDB" id="A0AAV6IFI5"/>
<sequence length="681" mass="75482">MSDQVAQSYHGADEKSGQSVHSYQSVWMAHWTQTSFTVAPCVQDDLSLRVESNHHRDSSSAEGFTEVTEARTVRILNEGSSKNLINERLDCPPFPMFRLHQNTGSGFDPKNDPDVFFNVRASRPQIESNVEATQILPYRFGKGKAPVSSSFTSRQELNQLSSVLASKDHLSSINLTTFGHEGHGYNGPSAILVGEKKLDIHSTLVKSGTSVSGWRNACQSLQDPFTGNYHLPILFGECSKKVEKRVPNCFPSSSSHPPEATKTDSFYHEGYSLQKMPGYAHDMESLRICSTKSTEGFGGGPGAFSQTTRNLLCMKKADVNLSREKQIFRESNVSSKLKRNMFGELLSLSQPLGQNAPTLKLQPLGSSDESEGANNTEDVEAPEVRLKNESSAETDTMDMDAYKEQNYRSGVNSSLSNKKLLIFQDIMTGQKPPFQPTITSTREEVGHRWPFTTLPDINEEVPVLPVAGSSLDNEEPTTSRTQSLDAQHLLSHTEHPTQSKSAHCPDDPTRLEPGSRWLKRFKLSASDSFVLGTKSSNLGELPSHEKVNKLFGKIFEGSKSSNSETMSHTNHGKEERAKDRTAIVLLNGESSSAESAKKGRDILLSNPWIQRWCRDGTHQTKKAEAMVVCEPQSTKMEFDDLQNKQFPSVAAMALMGKAMIGFQPCKFQRRGSFLVWNTKGF</sequence>
<keyword evidence="3" id="KW-1185">Reference proteome</keyword>
<gene>
    <name evidence="2" type="ORF">RHGRI_032807</name>
</gene>
<feature type="compositionally biased region" description="Polar residues" evidence="1">
    <location>
        <begin position="364"/>
        <end position="376"/>
    </location>
</feature>
<dbReference type="EMBL" id="JACTNZ010000011">
    <property type="protein sequence ID" value="KAG5526660.1"/>
    <property type="molecule type" value="Genomic_DNA"/>
</dbReference>
<reference evidence="2" key="1">
    <citation type="submission" date="2020-08" db="EMBL/GenBank/DDBJ databases">
        <title>Plant Genome Project.</title>
        <authorList>
            <person name="Zhang R.-G."/>
        </authorList>
    </citation>
    <scope>NUCLEOTIDE SEQUENCE</scope>
    <source>
        <strain evidence="2">WSP0</strain>
        <tissue evidence="2">Leaf</tissue>
    </source>
</reference>
<proteinExistence type="predicted"/>
<accession>A0AAV6IFI5</accession>
<feature type="region of interest" description="Disordered" evidence="1">
    <location>
        <begin position="491"/>
        <end position="511"/>
    </location>
</feature>